<proteinExistence type="predicted"/>
<evidence type="ECO:0000256" key="1">
    <source>
        <dbReference type="SAM" id="MobiDB-lite"/>
    </source>
</evidence>
<dbReference type="Proteomes" id="UP000499080">
    <property type="component" value="Unassembled WGS sequence"/>
</dbReference>
<name>A0A4Y2C1W2_ARAVE</name>
<feature type="compositionally biased region" description="Basic residues" evidence="1">
    <location>
        <begin position="80"/>
        <end position="91"/>
    </location>
</feature>
<dbReference type="EMBL" id="BGPR01085209">
    <property type="protein sequence ID" value="GBL98460.1"/>
    <property type="molecule type" value="Genomic_DNA"/>
</dbReference>
<dbReference type="AlphaFoldDB" id="A0A4Y2C1W2"/>
<accession>A0A4Y2C1W2</accession>
<keyword evidence="4" id="KW-1185">Reference proteome</keyword>
<gene>
    <name evidence="2" type="ORF">AVEN_64941_1</name>
    <name evidence="3" type="ORF">AVEN_92990_1</name>
</gene>
<protein>
    <submittedName>
        <fullName evidence="2">Uncharacterized protein</fullName>
    </submittedName>
</protein>
<feature type="region of interest" description="Disordered" evidence="1">
    <location>
        <begin position="71"/>
        <end position="91"/>
    </location>
</feature>
<organism evidence="2 4">
    <name type="scientific">Araneus ventricosus</name>
    <name type="common">Orbweaver spider</name>
    <name type="synonym">Epeira ventricosa</name>
    <dbReference type="NCBI Taxonomy" id="182803"/>
    <lineage>
        <taxon>Eukaryota</taxon>
        <taxon>Metazoa</taxon>
        <taxon>Ecdysozoa</taxon>
        <taxon>Arthropoda</taxon>
        <taxon>Chelicerata</taxon>
        <taxon>Arachnida</taxon>
        <taxon>Araneae</taxon>
        <taxon>Araneomorphae</taxon>
        <taxon>Entelegynae</taxon>
        <taxon>Araneoidea</taxon>
        <taxon>Araneidae</taxon>
        <taxon>Araneus</taxon>
    </lineage>
</organism>
<reference evidence="2 4" key="1">
    <citation type="journal article" date="2019" name="Sci. Rep.">
        <title>Orb-weaving spider Araneus ventricosus genome elucidates the spidroin gene catalogue.</title>
        <authorList>
            <person name="Kono N."/>
            <person name="Nakamura H."/>
            <person name="Ohtoshi R."/>
            <person name="Moran D.A.P."/>
            <person name="Shinohara A."/>
            <person name="Yoshida Y."/>
            <person name="Fujiwara M."/>
            <person name="Mori M."/>
            <person name="Tomita M."/>
            <person name="Arakawa K."/>
        </authorList>
    </citation>
    <scope>NUCLEOTIDE SEQUENCE [LARGE SCALE GENOMIC DNA]</scope>
</reference>
<evidence type="ECO:0000313" key="3">
    <source>
        <dbReference type="EMBL" id="GBL98475.1"/>
    </source>
</evidence>
<comment type="caution">
    <text evidence="2">The sequence shown here is derived from an EMBL/GenBank/DDBJ whole genome shotgun (WGS) entry which is preliminary data.</text>
</comment>
<evidence type="ECO:0000313" key="2">
    <source>
        <dbReference type="EMBL" id="GBL98460.1"/>
    </source>
</evidence>
<sequence length="91" mass="10175">MGGLRSSLQWKYVPPTGGIVPWPVMATRTPALVLELFQRLSFTGPGCYGRGGDPVFWLTISLETGHPRWPSLPKMDVKQKRPPVRGYPKAR</sequence>
<dbReference type="EMBL" id="BGPR01085212">
    <property type="protein sequence ID" value="GBL98475.1"/>
    <property type="molecule type" value="Genomic_DNA"/>
</dbReference>
<evidence type="ECO:0000313" key="4">
    <source>
        <dbReference type="Proteomes" id="UP000499080"/>
    </source>
</evidence>